<dbReference type="EMBL" id="FNYE01000004">
    <property type="protein sequence ID" value="SEI81666.1"/>
    <property type="molecule type" value="Genomic_DNA"/>
</dbReference>
<keyword evidence="3" id="KW-1185">Reference proteome</keyword>
<feature type="compositionally biased region" description="Basic and acidic residues" evidence="1">
    <location>
        <begin position="1"/>
        <end position="17"/>
    </location>
</feature>
<organism evidence="2 3">
    <name type="scientific">Paraburkholderia diazotrophica</name>
    <dbReference type="NCBI Taxonomy" id="667676"/>
    <lineage>
        <taxon>Bacteria</taxon>
        <taxon>Pseudomonadati</taxon>
        <taxon>Pseudomonadota</taxon>
        <taxon>Betaproteobacteria</taxon>
        <taxon>Burkholderiales</taxon>
        <taxon>Burkholderiaceae</taxon>
        <taxon>Paraburkholderia</taxon>
    </lineage>
</organism>
<dbReference type="Proteomes" id="UP000198866">
    <property type="component" value="Unassembled WGS sequence"/>
</dbReference>
<evidence type="ECO:0000313" key="3">
    <source>
        <dbReference type="Proteomes" id="UP000198866"/>
    </source>
</evidence>
<gene>
    <name evidence="2" type="ORF">SAMN05192539_1004199</name>
</gene>
<protein>
    <submittedName>
        <fullName evidence="2">Uncharacterized protein</fullName>
    </submittedName>
</protein>
<feature type="region of interest" description="Disordered" evidence="1">
    <location>
        <begin position="1"/>
        <end position="74"/>
    </location>
</feature>
<proteinExistence type="predicted"/>
<evidence type="ECO:0000313" key="2">
    <source>
        <dbReference type="EMBL" id="SEI81666.1"/>
    </source>
</evidence>
<reference evidence="3" key="1">
    <citation type="submission" date="2016-10" db="EMBL/GenBank/DDBJ databases">
        <authorList>
            <person name="Varghese N."/>
            <person name="Submissions S."/>
        </authorList>
    </citation>
    <scope>NUCLEOTIDE SEQUENCE [LARGE SCALE GENOMIC DNA]</scope>
    <source>
        <strain evidence="3">LMG 26031</strain>
    </source>
</reference>
<dbReference type="AlphaFoldDB" id="A0A1H6TQX6"/>
<evidence type="ECO:0000256" key="1">
    <source>
        <dbReference type="SAM" id="MobiDB-lite"/>
    </source>
</evidence>
<accession>A0A1H6TQX6</accession>
<dbReference type="STRING" id="667676.SAMN05192539_1004199"/>
<name>A0A1H6TQX6_9BURK</name>
<sequence>MATTEQAHKGLTDETRRLHAPGTNQMDARPLVVLDQAPSTASKKNVRNRRSTPDQSNSVPKRFDVPNPAPAITADRQKERAAIDIASGVFGYFSLASAPKYRPCQCVLPHWQFPPCPRSTETQAVAGATICYERYPPRSCASSLAITEKTRPRLAFALLLHALAVLKHLLPYMDARAALPVNAA</sequence>